<evidence type="ECO:0000256" key="2">
    <source>
        <dbReference type="ARBA" id="ARBA00022679"/>
    </source>
</evidence>
<protein>
    <recommendedName>
        <fullName evidence="7">mitogen-activated protein kinase kinase</fullName>
        <ecNumber evidence="7">2.7.12.2</ecNumber>
    </recommendedName>
</protein>
<evidence type="ECO:0000313" key="10">
    <source>
        <dbReference type="Proteomes" id="UP001281410"/>
    </source>
</evidence>
<dbReference type="EMBL" id="JANJYJ010000004">
    <property type="protein sequence ID" value="KAK3219180.1"/>
    <property type="molecule type" value="Genomic_DNA"/>
</dbReference>
<dbReference type="PANTHER" id="PTHR48013">
    <property type="entry name" value="DUAL SPECIFICITY MITOGEN-ACTIVATED PROTEIN KINASE KINASE 5-RELATED"/>
    <property type="match status" value="1"/>
</dbReference>
<dbReference type="AlphaFoldDB" id="A0AAE0AK93"/>
<keyword evidence="2" id="KW-0808">Transferase</keyword>
<evidence type="ECO:0000256" key="3">
    <source>
        <dbReference type="ARBA" id="ARBA00022741"/>
    </source>
</evidence>
<gene>
    <name evidence="9" type="ORF">Dsin_013150</name>
</gene>
<comment type="similarity">
    <text evidence="6">Belongs to the protein kinase superfamily. STE Ser/Thr protein kinase family. MAP kinase kinase subfamily.</text>
</comment>
<evidence type="ECO:0000256" key="7">
    <source>
        <dbReference type="ARBA" id="ARBA00038999"/>
    </source>
</evidence>
<keyword evidence="3" id="KW-0547">Nucleotide-binding</keyword>
<dbReference type="PROSITE" id="PS50011">
    <property type="entry name" value="PROTEIN_KINASE_DOM"/>
    <property type="match status" value="1"/>
</dbReference>
<sequence length="101" mass="11382">MTKITNFGMDAMLVSSVGQRDTFVGSTERIRGSTYDYNSDIWSLGMVVFDCAIGRFPYMKSEDQQSWPSFYELLEAIVESPPPTAPANQFSPIFCSFVSVW</sequence>
<keyword evidence="5" id="KW-0067">ATP-binding</keyword>
<name>A0AAE0AK93_9ROSI</name>
<organism evidence="9 10">
    <name type="scientific">Dipteronia sinensis</name>
    <dbReference type="NCBI Taxonomy" id="43782"/>
    <lineage>
        <taxon>Eukaryota</taxon>
        <taxon>Viridiplantae</taxon>
        <taxon>Streptophyta</taxon>
        <taxon>Embryophyta</taxon>
        <taxon>Tracheophyta</taxon>
        <taxon>Spermatophyta</taxon>
        <taxon>Magnoliopsida</taxon>
        <taxon>eudicotyledons</taxon>
        <taxon>Gunneridae</taxon>
        <taxon>Pentapetalae</taxon>
        <taxon>rosids</taxon>
        <taxon>malvids</taxon>
        <taxon>Sapindales</taxon>
        <taxon>Sapindaceae</taxon>
        <taxon>Hippocastanoideae</taxon>
        <taxon>Acereae</taxon>
        <taxon>Dipteronia</taxon>
    </lineage>
</organism>
<dbReference type="Gene3D" id="1.10.510.10">
    <property type="entry name" value="Transferase(Phosphotransferase) domain 1"/>
    <property type="match status" value="1"/>
</dbReference>
<keyword evidence="4" id="KW-0418">Kinase</keyword>
<evidence type="ECO:0000256" key="5">
    <source>
        <dbReference type="ARBA" id="ARBA00022840"/>
    </source>
</evidence>
<dbReference type="PANTHER" id="PTHR48013:SF32">
    <property type="entry name" value="MITOGEN-ACTIVATED PROTEIN KINASE KINASE 2-LIKE"/>
    <property type="match status" value="1"/>
</dbReference>
<dbReference type="Pfam" id="PF00069">
    <property type="entry name" value="Pkinase"/>
    <property type="match status" value="1"/>
</dbReference>
<dbReference type="Proteomes" id="UP001281410">
    <property type="component" value="Unassembled WGS sequence"/>
</dbReference>
<evidence type="ECO:0000256" key="4">
    <source>
        <dbReference type="ARBA" id="ARBA00022777"/>
    </source>
</evidence>
<dbReference type="GO" id="GO:0004674">
    <property type="term" value="F:protein serine/threonine kinase activity"/>
    <property type="evidence" value="ECO:0007669"/>
    <property type="project" value="UniProtKB-KW"/>
</dbReference>
<evidence type="ECO:0000256" key="6">
    <source>
        <dbReference type="ARBA" id="ARBA00038035"/>
    </source>
</evidence>
<accession>A0AAE0AK93</accession>
<proteinExistence type="inferred from homology"/>
<evidence type="ECO:0000259" key="8">
    <source>
        <dbReference type="PROSITE" id="PS50011"/>
    </source>
</evidence>
<dbReference type="EC" id="2.7.12.2" evidence="7"/>
<keyword evidence="10" id="KW-1185">Reference proteome</keyword>
<comment type="caution">
    <text evidence="9">The sequence shown here is derived from an EMBL/GenBank/DDBJ whole genome shotgun (WGS) entry which is preliminary data.</text>
</comment>
<reference evidence="9" key="1">
    <citation type="journal article" date="2023" name="Plant J.">
        <title>Genome sequences and population genomics provide insights into the demographic history, inbreeding, and mutation load of two 'living fossil' tree species of Dipteronia.</title>
        <authorList>
            <person name="Feng Y."/>
            <person name="Comes H.P."/>
            <person name="Chen J."/>
            <person name="Zhu S."/>
            <person name="Lu R."/>
            <person name="Zhang X."/>
            <person name="Li P."/>
            <person name="Qiu J."/>
            <person name="Olsen K.M."/>
            <person name="Qiu Y."/>
        </authorList>
    </citation>
    <scope>NUCLEOTIDE SEQUENCE</scope>
    <source>
        <strain evidence="9">NBL</strain>
    </source>
</reference>
<dbReference type="InterPro" id="IPR000719">
    <property type="entry name" value="Prot_kinase_dom"/>
</dbReference>
<dbReference type="InterPro" id="IPR011009">
    <property type="entry name" value="Kinase-like_dom_sf"/>
</dbReference>
<evidence type="ECO:0000313" key="9">
    <source>
        <dbReference type="EMBL" id="KAK3219180.1"/>
    </source>
</evidence>
<dbReference type="GO" id="GO:0004708">
    <property type="term" value="F:MAP kinase kinase activity"/>
    <property type="evidence" value="ECO:0007669"/>
    <property type="project" value="UniProtKB-EC"/>
</dbReference>
<feature type="domain" description="Protein kinase" evidence="8">
    <location>
        <begin position="1"/>
        <end position="101"/>
    </location>
</feature>
<dbReference type="GO" id="GO:0005524">
    <property type="term" value="F:ATP binding"/>
    <property type="evidence" value="ECO:0007669"/>
    <property type="project" value="UniProtKB-KW"/>
</dbReference>
<dbReference type="SUPFAM" id="SSF56112">
    <property type="entry name" value="Protein kinase-like (PK-like)"/>
    <property type="match status" value="1"/>
</dbReference>
<keyword evidence="1" id="KW-0723">Serine/threonine-protein kinase</keyword>
<evidence type="ECO:0000256" key="1">
    <source>
        <dbReference type="ARBA" id="ARBA00022527"/>
    </source>
</evidence>